<keyword evidence="11" id="KW-0227">DNA damage</keyword>
<comment type="catalytic activity">
    <reaction evidence="19">
        <text>dCTP + H2O = 2'-deoxycytidine + triphosphate + H(+)</text>
        <dbReference type="Rhea" id="RHEA:80083"/>
        <dbReference type="ChEBI" id="CHEBI:15377"/>
        <dbReference type="ChEBI" id="CHEBI:15378"/>
        <dbReference type="ChEBI" id="CHEBI:15698"/>
        <dbReference type="ChEBI" id="CHEBI:18036"/>
        <dbReference type="ChEBI" id="CHEBI:61481"/>
    </reaction>
    <physiologicalReaction direction="left-to-right" evidence="19">
        <dbReference type="Rhea" id="RHEA:80084"/>
    </physiologicalReaction>
</comment>
<keyword evidence="15" id="KW-0051">Antiviral defense</keyword>
<evidence type="ECO:0000256" key="17">
    <source>
        <dbReference type="ARBA" id="ARBA00023204"/>
    </source>
</evidence>
<protein>
    <recommendedName>
        <fullName evidence="4">Deoxynucleoside triphosphate triphosphohydrolase SAMHD1</fullName>
    </recommendedName>
</protein>
<keyword evidence="7" id="KW-0399">Innate immunity</keyword>
<evidence type="ECO:0000256" key="15">
    <source>
        <dbReference type="ARBA" id="ARBA00023118"/>
    </source>
</evidence>
<dbReference type="GO" id="GO:0051607">
    <property type="term" value="P:defense response to virus"/>
    <property type="evidence" value="ECO:0007669"/>
    <property type="project" value="UniProtKB-KW"/>
</dbReference>
<dbReference type="Gene3D" id="3.30.70.2760">
    <property type="match status" value="1"/>
</dbReference>
<dbReference type="Gene3D" id="1.10.3210.10">
    <property type="entry name" value="Hypothetical protein af1432"/>
    <property type="match status" value="1"/>
</dbReference>
<feature type="domain" description="SAM" evidence="24">
    <location>
        <begin position="1"/>
        <end position="40"/>
    </location>
</feature>
<evidence type="ECO:0000256" key="14">
    <source>
        <dbReference type="ARBA" id="ARBA00022859"/>
    </source>
</evidence>
<name>A0A6P8HJU2_ACTTE</name>
<evidence type="ECO:0000256" key="9">
    <source>
        <dbReference type="ARBA" id="ARBA00022723"/>
    </source>
</evidence>
<dbReference type="GeneID" id="116290108"/>
<comment type="catalytic activity">
    <reaction evidence="21">
        <text>a 2'-deoxyribonucleoside 5'-triphosphate + H2O = a 2'-deoxyribonucleoside + triphosphate + H(+)</text>
        <dbReference type="Rhea" id="RHEA:46148"/>
        <dbReference type="ChEBI" id="CHEBI:15377"/>
        <dbReference type="ChEBI" id="CHEBI:15378"/>
        <dbReference type="ChEBI" id="CHEBI:18036"/>
        <dbReference type="ChEBI" id="CHEBI:18274"/>
        <dbReference type="ChEBI" id="CHEBI:61560"/>
    </reaction>
    <physiologicalReaction direction="left-to-right" evidence="21">
        <dbReference type="Rhea" id="RHEA:46149"/>
    </physiologicalReaction>
</comment>
<comment type="catalytic activity">
    <reaction evidence="20">
        <text>dATP + H2O = 2'-deoxyadenosine + triphosphate + H(+)</text>
        <dbReference type="Rhea" id="RHEA:67648"/>
        <dbReference type="ChEBI" id="CHEBI:15377"/>
        <dbReference type="ChEBI" id="CHEBI:15378"/>
        <dbReference type="ChEBI" id="CHEBI:17256"/>
        <dbReference type="ChEBI" id="CHEBI:18036"/>
        <dbReference type="ChEBI" id="CHEBI:61404"/>
    </reaction>
    <physiologicalReaction direction="left-to-right" evidence="20">
        <dbReference type="Rhea" id="RHEA:67649"/>
    </physiologicalReaction>
</comment>
<evidence type="ECO:0000313" key="26">
    <source>
        <dbReference type="RefSeq" id="XP_031552957.1"/>
    </source>
</evidence>
<dbReference type="Pfam" id="PF07647">
    <property type="entry name" value="SAM_2"/>
    <property type="match status" value="1"/>
</dbReference>
<organism evidence="25 26">
    <name type="scientific">Actinia tenebrosa</name>
    <name type="common">Australian red waratah sea anemone</name>
    <dbReference type="NCBI Taxonomy" id="6105"/>
    <lineage>
        <taxon>Eukaryota</taxon>
        <taxon>Metazoa</taxon>
        <taxon>Cnidaria</taxon>
        <taxon>Anthozoa</taxon>
        <taxon>Hexacorallia</taxon>
        <taxon>Actiniaria</taxon>
        <taxon>Actiniidae</taxon>
        <taxon>Actinia</taxon>
    </lineage>
</organism>
<dbReference type="AlphaFoldDB" id="A0A6P8HJU2"/>
<evidence type="ECO:0000256" key="18">
    <source>
        <dbReference type="ARBA" id="ARBA00023242"/>
    </source>
</evidence>
<accession>A0A6P8HJU2</accession>
<evidence type="ECO:0000256" key="13">
    <source>
        <dbReference type="ARBA" id="ARBA00022833"/>
    </source>
</evidence>
<dbReference type="SUPFAM" id="SSF109604">
    <property type="entry name" value="HD-domain/PDEase-like"/>
    <property type="match status" value="1"/>
</dbReference>
<dbReference type="InterPro" id="IPR006674">
    <property type="entry name" value="HD_domain"/>
</dbReference>
<proteinExistence type="inferred from homology"/>
<dbReference type="InParanoid" id="A0A6P8HJU2"/>
<keyword evidence="17" id="KW-0234">DNA repair</keyword>
<evidence type="ECO:0000256" key="1">
    <source>
        <dbReference type="ARBA" id="ARBA00004123"/>
    </source>
</evidence>
<dbReference type="Proteomes" id="UP000515163">
    <property type="component" value="Unplaced"/>
</dbReference>
<evidence type="ECO:0000256" key="16">
    <source>
        <dbReference type="ARBA" id="ARBA00023134"/>
    </source>
</evidence>
<dbReference type="GO" id="GO:0045087">
    <property type="term" value="P:innate immune response"/>
    <property type="evidence" value="ECO:0007669"/>
    <property type="project" value="UniProtKB-KW"/>
</dbReference>
<dbReference type="PANTHER" id="PTHR11373:SF4">
    <property type="entry name" value="DEOXYNUCLEOSIDE TRIPHOSPHATE TRIPHOSPHOHYDROLASE SAMHD1"/>
    <property type="match status" value="1"/>
</dbReference>
<dbReference type="GO" id="GO:0005634">
    <property type="term" value="C:nucleus"/>
    <property type="evidence" value="ECO:0007669"/>
    <property type="project" value="UniProtKB-SubCell"/>
</dbReference>
<keyword evidence="5" id="KW-0158">Chromosome</keyword>
<dbReference type="GO" id="GO:0006203">
    <property type="term" value="P:dGTP catabolic process"/>
    <property type="evidence" value="ECO:0007669"/>
    <property type="project" value="TreeGrafter"/>
</dbReference>
<evidence type="ECO:0000256" key="22">
    <source>
        <dbReference type="ARBA" id="ARBA00049174"/>
    </source>
</evidence>
<evidence type="ECO:0000313" key="25">
    <source>
        <dbReference type="Proteomes" id="UP000515163"/>
    </source>
</evidence>
<gene>
    <name evidence="26" type="primary">LOC116290108</name>
</gene>
<evidence type="ECO:0000256" key="7">
    <source>
        <dbReference type="ARBA" id="ARBA00022588"/>
    </source>
</evidence>
<keyword evidence="25" id="KW-1185">Reference proteome</keyword>
<evidence type="ECO:0000256" key="20">
    <source>
        <dbReference type="ARBA" id="ARBA00047812"/>
    </source>
</evidence>
<evidence type="ECO:0000256" key="2">
    <source>
        <dbReference type="ARBA" id="ARBA00004286"/>
    </source>
</evidence>
<dbReference type="GO" id="GO:0006260">
    <property type="term" value="P:DNA replication"/>
    <property type="evidence" value="ECO:0007669"/>
    <property type="project" value="UniProtKB-KW"/>
</dbReference>
<dbReference type="Pfam" id="PF01966">
    <property type="entry name" value="HD"/>
    <property type="match status" value="1"/>
</dbReference>
<dbReference type="GO" id="GO:0006281">
    <property type="term" value="P:DNA repair"/>
    <property type="evidence" value="ECO:0007669"/>
    <property type="project" value="UniProtKB-KW"/>
</dbReference>
<dbReference type="InterPro" id="IPR013761">
    <property type="entry name" value="SAM/pointed_sf"/>
</dbReference>
<dbReference type="PANTHER" id="PTHR11373">
    <property type="entry name" value="DEOXYNUCLEOSIDE TRIPHOSPHATE TRIPHOSPHOHYDROLASE"/>
    <property type="match status" value="1"/>
</dbReference>
<dbReference type="SMART" id="SM00471">
    <property type="entry name" value="HDc"/>
    <property type="match status" value="1"/>
</dbReference>
<evidence type="ECO:0000256" key="8">
    <source>
        <dbReference type="ARBA" id="ARBA00022705"/>
    </source>
</evidence>
<dbReference type="InterPro" id="IPR003607">
    <property type="entry name" value="HD/PDEase_dom"/>
</dbReference>
<keyword evidence="8" id="KW-0235">DNA replication</keyword>
<comment type="catalytic activity">
    <reaction evidence="23">
        <text>dTTP + H2O = thymidine + triphosphate + H(+)</text>
        <dbReference type="Rhea" id="RHEA:80079"/>
        <dbReference type="ChEBI" id="CHEBI:15377"/>
        <dbReference type="ChEBI" id="CHEBI:15378"/>
        <dbReference type="ChEBI" id="CHEBI:17748"/>
        <dbReference type="ChEBI" id="CHEBI:18036"/>
        <dbReference type="ChEBI" id="CHEBI:37568"/>
    </reaction>
    <physiologicalReaction direction="left-to-right" evidence="23">
        <dbReference type="Rhea" id="RHEA:80080"/>
    </physiologicalReaction>
</comment>
<dbReference type="FunFam" id="1.10.3210.10:FF:000015">
    <property type="entry name" value="Deoxynucleoside triphosphate triphosphohydrolase SAMHD1"/>
    <property type="match status" value="1"/>
</dbReference>
<evidence type="ECO:0000256" key="11">
    <source>
        <dbReference type="ARBA" id="ARBA00022763"/>
    </source>
</evidence>
<evidence type="ECO:0000259" key="24">
    <source>
        <dbReference type="PROSITE" id="PS50105"/>
    </source>
</evidence>
<dbReference type="SUPFAM" id="SSF47769">
    <property type="entry name" value="SAM/Pointed domain"/>
    <property type="match status" value="1"/>
</dbReference>
<keyword evidence="10" id="KW-0547">Nucleotide-binding</keyword>
<reference evidence="26" key="1">
    <citation type="submission" date="2025-08" db="UniProtKB">
        <authorList>
            <consortium name="RefSeq"/>
        </authorList>
    </citation>
    <scope>IDENTIFICATION</scope>
</reference>
<dbReference type="Gene3D" id="1.10.150.50">
    <property type="entry name" value="Transcription Factor, Ets-1"/>
    <property type="match status" value="1"/>
</dbReference>
<dbReference type="InterPro" id="IPR001660">
    <property type="entry name" value="SAM"/>
</dbReference>
<evidence type="ECO:0000256" key="5">
    <source>
        <dbReference type="ARBA" id="ARBA00022454"/>
    </source>
</evidence>
<feature type="non-terminal residue" evidence="26">
    <location>
        <position position="1"/>
    </location>
</feature>
<keyword evidence="16" id="KW-0342">GTP-binding</keyword>
<keyword evidence="18" id="KW-0539">Nucleus</keyword>
<evidence type="ECO:0000256" key="19">
    <source>
        <dbReference type="ARBA" id="ARBA00047701"/>
    </source>
</evidence>
<dbReference type="PROSITE" id="PS50105">
    <property type="entry name" value="SAM_DOMAIN"/>
    <property type="match status" value="1"/>
</dbReference>
<dbReference type="KEGG" id="aten:116290108"/>
<evidence type="ECO:0000256" key="10">
    <source>
        <dbReference type="ARBA" id="ARBA00022741"/>
    </source>
</evidence>
<evidence type="ECO:0000256" key="3">
    <source>
        <dbReference type="ARBA" id="ARBA00005776"/>
    </source>
</evidence>
<dbReference type="InterPro" id="IPR050135">
    <property type="entry name" value="dGTPase-like"/>
</dbReference>
<comment type="similarity">
    <text evidence="3">Belongs to the SAMHD1 family.</text>
</comment>
<dbReference type="FunCoup" id="A0A6P8HJU2">
    <property type="interactions" value="984"/>
</dbReference>
<dbReference type="GO" id="GO:0005525">
    <property type="term" value="F:GTP binding"/>
    <property type="evidence" value="ECO:0007669"/>
    <property type="project" value="UniProtKB-KW"/>
</dbReference>
<keyword evidence="6" id="KW-0021">Allosteric enzyme</keyword>
<evidence type="ECO:0000256" key="4">
    <source>
        <dbReference type="ARBA" id="ARBA00020285"/>
    </source>
</evidence>
<dbReference type="RefSeq" id="XP_031552957.1">
    <property type="nucleotide sequence ID" value="XM_031697097.1"/>
</dbReference>
<evidence type="ECO:0000256" key="23">
    <source>
        <dbReference type="ARBA" id="ARBA00049451"/>
    </source>
</evidence>
<evidence type="ECO:0000256" key="6">
    <source>
        <dbReference type="ARBA" id="ARBA00022533"/>
    </source>
</evidence>
<dbReference type="GO" id="GO:0008832">
    <property type="term" value="F:dGTPase activity"/>
    <property type="evidence" value="ECO:0007669"/>
    <property type="project" value="TreeGrafter"/>
</dbReference>
<dbReference type="CDD" id="cd00077">
    <property type="entry name" value="HDc"/>
    <property type="match status" value="1"/>
</dbReference>
<dbReference type="FunFam" id="3.30.70.2760:FF:000002">
    <property type="entry name" value="SAM and HD domain-containing deoxynucleoside triphosphate triphosphohydrolase 1"/>
    <property type="match status" value="1"/>
</dbReference>
<dbReference type="GO" id="GO:0046872">
    <property type="term" value="F:metal ion binding"/>
    <property type="evidence" value="ECO:0007669"/>
    <property type="project" value="UniProtKB-KW"/>
</dbReference>
<evidence type="ECO:0000256" key="21">
    <source>
        <dbReference type="ARBA" id="ARBA00048183"/>
    </source>
</evidence>
<sequence length="573" mass="65936">VASYLEGQGLAEIGQIFKENNVTGEVLPTLNKSSLQEFGIRDEEKVSRSVALLGLFNKPFTSISQSVKHYHKVFNDPVHGHIEVHPLCIKIIDTPQFQRLRNIKQLGGCYFVFPGAAHNRFEHSIGTSYLAGKLVKSLQKRQQELDIREKDVLCVIIAGLCHDLGHGPFSHMFDGQFIPAARPEIHWKHEEASVEMFDYLVDSNNLKQEFVKYDLDQQDLTFIKELIAGPRGDTPARTQDWPYFGREKCKSYLYEIVANKRTGIDVDKWDYFARDCHNLGIKNSFDHKRFIKMARVINVENKLQICVRDKEAGNIYDMFHTRFCLFRRAYQHKTSNIIETMITEALLKANPYLLFEGKDGKKLKMSEAIDDMVAYSKVTDQVYYQILHDSDSRLEEAKKILQLIECRSLYKCIGQTILKKPREKEEAHDISKDIADSVPPDMATGAQLEPDDIIVHLITFDYGMKNRNPIDNLRFYTKENPSQAMRFRKDQVSRLLPESFAEQHMRVYCRKRDEDSIEKAKAAFFQWTLGQECTTPKFGGSLAELTPMKSTTADGQTGGVAQKLQFNDEIEFF</sequence>
<comment type="subcellular location">
    <subcellularLocation>
        <location evidence="2">Chromosome</location>
    </subcellularLocation>
    <subcellularLocation>
        <location evidence="1">Nucleus</location>
    </subcellularLocation>
</comment>
<keyword evidence="12" id="KW-0378">Hydrolase</keyword>
<dbReference type="GO" id="GO:0005694">
    <property type="term" value="C:chromosome"/>
    <property type="evidence" value="ECO:0007669"/>
    <property type="project" value="UniProtKB-SubCell"/>
</dbReference>
<keyword evidence="14" id="KW-0391">Immunity</keyword>
<comment type="catalytic activity">
    <reaction evidence="22">
        <text>dGTP + H2O = 2'-deoxyguanosine + triphosphate + H(+)</text>
        <dbReference type="Rhea" id="RHEA:15193"/>
        <dbReference type="ChEBI" id="CHEBI:15377"/>
        <dbReference type="ChEBI" id="CHEBI:15378"/>
        <dbReference type="ChEBI" id="CHEBI:17172"/>
        <dbReference type="ChEBI" id="CHEBI:18036"/>
        <dbReference type="ChEBI" id="CHEBI:61429"/>
    </reaction>
    <physiologicalReaction direction="left-to-right" evidence="22">
        <dbReference type="Rhea" id="RHEA:15194"/>
    </physiologicalReaction>
</comment>
<keyword evidence="9" id="KW-0479">Metal-binding</keyword>
<evidence type="ECO:0000256" key="12">
    <source>
        <dbReference type="ARBA" id="ARBA00022801"/>
    </source>
</evidence>
<dbReference type="CDD" id="cd09487">
    <property type="entry name" value="SAM_superfamily"/>
    <property type="match status" value="1"/>
</dbReference>
<dbReference type="OrthoDB" id="6020396at2759"/>
<keyword evidence="13" id="KW-0862">Zinc</keyword>